<feature type="domain" description="Fungal-type protein kinase" evidence="2">
    <location>
        <begin position="433"/>
        <end position="503"/>
    </location>
</feature>
<dbReference type="PANTHER" id="PTHR46082:SF11">
    <property type="entry name" value="AAA+ ATPASE DOMAIN-CONTAINING PROTEIN-RELATED"/>
    <property type="match status" value="1"/>
</dbReference>
<dbReference type="InterPro" id="IPR011009">
    <property type="entry name" value="Kinase-like_dom_sf"/>
</dbReference>
<dbReference type="STRING" id="1380566.A0A179EX21"/>
<dbReference type="InterPro" id="IPR035994">
    <property type="entry name" value="Nucleoside_phosphorylase_sf"/>
</dbReference>
<dbReference type="InterPro" id="IPR002110">
    <property type="entry name" value="Ankyrin_rpt"/>
</dbReference>
<dbReference type="OrthoDB" id="1577640at2759"/>
<proteinExistence type="predicted"/>
<evidence type="ECO:0000256" key="1">
    <source>
        <dbReference type="PROSITE-ProRule" id="PRU00023"/>
    </source>
</evidence>
<evidence type="ECO:0000313" key="3">
    <source>
        <dbReference type="EMBL" id="OAQ57734.2"/>
    </source>
</evidence>
<protein>
    <submittedName>
        <fullName evidence="3">PFS domain-containing protein</fullName>
    </submittedName>
</protein>
<feature type="repeat" description="ANK" evidence="1">
    <location>
        <begin position="375"/>
        <end position="409"/>
    </location>
</feature>
<name>A0A179EX21_METCM</name>
<dbReference type="GeneID" id="28858842"/>
<accession>A0A179EX21</accession>
<dbReference type="Gene3D" id="3.40.50.1580">
    <property type="entry name" value="Nucleoside phosphorylase domain"/>
    <property type="match status" value="1"/>
</dbReference>
<evidence type="ECO:0000259" key="2">
    <source>
        <dbReference type="Pfam" id="PF17667"/>
    </source>
</evidence>
<keyword evidence="1" id="KW-0040">ANK repeat</keyword>
<sequence length="568" mass="63803">MSGQIKTRLNHDAYNVALICPLEVELSAARYMLDEEHDRLPNRSQGTGSATTVATHLSRTFPKIQLRLLVGIGGGVPNEKNDIRLGDVVVSAPRGTLGGVVEYDLGKQTPLGFERKGFLCPPPTEWRGVITTIKSNHRTNSNRISEFLSDMFQKFPRLVEYWRPQPDMDILFQPDYLHDRQETTCANCDKSRVVNRPERQADEPVIFYGLIASGNHSGGALCFEMEAAGLMNDFQCIVIRGIADYSDSHKNDVWHPYAAATAAALAKEILSYMDAVGTNEQFFEIARPASHFTAQPRMDRIRNLNPNIPDERQRLYKLFLESLAPGNPTQDDTYAAAARHFSEHMLWRFTPSGSWRLWMQKYIQGGYPINIRDYDGKAPLHHAVETQYERREKVQSLVLAGADYAMKDYMGQTPVDAASLTDQSIFAYLLTSLPRDISSNNIIITKPETADDFKGVLIDLDQAKVRDSGPSEARHQTGTMQFMVIEVLRKADHTYRHDLESVLLRHATYIPCTVPATSDKIQRPTPLNGHRVRVGAVAGSLSARHTPLLSAGHGWGRIPSYLGQRRMR</sequence>
<dbReference type="GO" id="GO:0009116">
    <property type="term" value="P:nucleoside metabolic process"/>
    <property type="evidence" value="ECO:0007669"/>
    <property type="project" value="InterPro"/>
</dbReference>
<dbReference type="Proteomes" id="UP000078397">
    <property type="component" value="Unassembled WGS sequence"/>
</dbReference>
<organism evidence="3 4">
    <name type="scientific">Pochonia chlamydosporia 170</name>
    <dbReference type="NCBI Taxonomy" id="1380566"/>
    <lineage>
        <taxon>Eukaryota</taxon>
        <taxon>Fungi</taxon>
        <taxon>Dikarya</taxon>
        <taxon>Ascomycota</taxon>
        <taxon>Pezizomycotina</taxon>
        <taxon>Sordariomycetes</taxon>
        <taxon>Hypocreomycetidae</taxon>
        <taxon>Hypocreales</taxon>
        <taxon>Clavicipitaceae</taxon>
        <taxon>Pochonia</taxon>
    </lineage>
</organism>
<dbReference type="EMBL" id="LSBJ02000015">
    <property type="protein sequence ID" value="OAQ57734.2"/>
    <property type="molecule type" value="Genomic_DNA"/>
</dbReference>
<dbReference type="KEGG" id="pchm:VFPPC_17099"/>
<keyword evidence="4" id="KW-1185">Reference proteome</keyword>
<dbReference type="SUPFAM" id="SSF53167">
    <property type="entry name" value="Purine and uridine phosphorylases"/>
    <property type="match status" value="1"/>
</dbReference>
<dbReference type="PANTHER" id="PTHR46082">
    <property type="entry name" value="ATP/GTP-BINDING PROTEIN-RELATED"/>
    <property type="match status" value="1"/>
</dbReference>
<dbReference type="RefSeq" id="XP_022283899.1">
    <property type="nucleotide sequence ID" value="XM_022429061.1"/>
</dbReference>
<reference evidence="3 4" key="1">
    <citation type="journal article" date="2016" name="PLoS Pathog.">
        <title>Biosynthesis of antibiotic leucinostatins in bio-control fungus Purpureocillium lilacinum and their inhibition on phytophthora revealed by genome mining.</title>
        <authorList>
            <person name="Wang G."/>
            <person name="Liu Z."/>
            <person name="Lin R."/>
            <person name="Li E."/>
            <person name="Mao Z."/>
            <person name="Ling J."/>
            <person name="Yang Y."/>
            <person name="Yin W.B."/>
            <person name="Xie B."/>
        </authorList>
    </citation>
    <scope>NUCLEOTIDE SEQUENCE [LARGE SCALE GENOMIC DNA]</scope>
    <source>
        <strain evidence="3">170</strain>
    </source>
</reference>
<gene>
    <name evidence="3" type="ORF">VFPPC_17099</name>
</gene>
<dbReference type="InterPro" id="IPR036770">
    <property type="entry name" value="Ankyrin_rpt-contain_sf"/>
</dbReference>
<dbReference type="Gene3D" id="1.10.510.10">
    <property type="entry name" value="Transferase(Phosphotransferase) domain 1"/>
    <property type="match status" value="1"/>
</dbReference>
<dbReference type="GO" id="GO:0003824">
    <property type="term" value="F:catalytic activity"/>
    <property type="evidence" value="ECO:0007669"/>
    <property type="project" value="InterPro"/>
</dbReference>
<dbReference type="Gene3D" id="1.25.40.20">
    <property type="entry name" value="Ankyrin repeat-containing domain"/>
    <property type="match status" value="1"/>
</dbReference>
<dbReference type="PROSITE" id="PS50088">
    <property type="entry name" value="ANK_REPEAT"/>
    <property type="match status" value="1"/>
</dbReference>
<comment type="caution">
    <text evidence="3">The sequence shown here is derived from an EMBL/GenBank/DDBJ whole genome shotgun (WGS) entry which is preliminary data.</text>
</comment>
<dbReference type="InterPro" id="IPR040976">
    <property type="entry name" value="Pkinase_fungal"/>
</dbReference>
<dbReference type="PROSITE" id="PS50297">
    <property type="entry name" value="ANK_REP_REGION"/>
    <property type="match status" value="1"/>
</dbReference>
<dbReference type="SUPFAM" id="SSF56112">
    <property type="entry name" value="Protein kinase-like (PK-like)"/>
    <property type="match status" value="1"/>
</dbReference>
<dbReference type="AlphaFoldDB" id="A0A179EX21"/>
<dbReference type="InterPro" id="IPR053137">
    <property type="entry name" value="NLR-like"/>
</dbReference>
<dbReference type="Pfam" id="PF17667">
    <property type="entry name" value="Pkinase_fungal"/>
    <property type="match status" value="1"/>
</dbReference>
<evidence type="ECO:0000313" key="4">
    <source>
        <dbReference type="Proteomes" id="UP000078397"/>
    </source>
</evidence>
<dbReference type="SUPFAM" id="SSF48403">
    <property type="entry name" value="Ankyrin repeat"/>
    <property type="match status" value="1"/>
</dbReference>